<dbReference type="EMBL" id="BQKI01000073">
    <property type="protein sequence ID" value="GJN17510.1"/>
    <property type="molecule type" value="Genomic_DNA"/>
</dbReference>
<dbReference type="InterPro" id="IPR005607">
    <property type="entry name" value="BSD_dom"/>
</dbReference>
<protein>
    <recommendedName>
        <fullName evidence="2">BSD domain-containing protein</fullName>
    </recommendedName>
</protein>
<feature type="region of interest" description="Disordered" evidence="1">
    <location>
        <begin position="30"/>
        <end position="54"/>
    </location>
</feature>
<accession>A0AAV5E4G9</accession>
<dbReference type="AlphaFoldDB" id="A0AAV5E4G9"/>
<dbReference type="PANTHER" id="PTHR31923:SF33">
    <property type="entry name" value="BSD DOMAIN CONTAINING PROTEIN, EXPRESSED"/>
    <property type="match status" value="1"/>
</dbReference>
<gene>
    <name evidence="3" type="primary">gb04583</name>
    <name evidence="3" type="ORF">PR202_gb04583</name>
</gene>
<dbReference type="InterPro" id="IPR029052">
    <property type="entry name" value="Metallo-depent_PP-like"/>
</dbReference>
<dbReference type="Proteomes" id="UP001054889">
    <property type="component" value="Unassembled WGS sequence"/>
</dbReference>
<reference evidence="3" key="1">
    <citation type="journal article" date="2018" name="DNA Res.">
        <title>Multiple hybrid de novo genome assembly of finger millet, an orphan allotetraploid crop.</title>
        <authorList>
            <person name="Hatakeyama M."/>
            <person name="Aluri S."/>
            <person name="Balachadran M.T."/>
            <person name="Sivarajan S.R."/>
            <person name="Patrignani A."/>
            <person name="Gruter S."/>
            <person name="Poveda L."/>
            <person name="Shimizu-Inatsugi R."/>
            <person name="Baeten J."/>
            <person name="Francoijs K.J."/>
            <person name="Nataraja K.N."/>
            <person name="Reddy Y.A.N."/>
            <person name="Phadnis S."/>
            <person name="Ravikumar R.L."/>
            <person name="Schlapbach R."/>
            <person name="Sreeman S.M."/>
            <person name="Shimizu K.K."/>
        </authorList>
    </citation>
    <scope>NUCLEOTIDE SEQUENCE</scope>
</reference>
<comment type="caution">
    <text evidence="3">The sequence shown here is derived from an EMBL/GenBank/DDBJ whole genome shotgun (WGS) entry which is preliminary data.</text>
</comment>
<dbReference type="Gene3D" id="3.60.21.10">
    <property type="match status" value="1"/>
</dbReference>
<dbReference type="PROSITE" id="PS50858">
    <property type="entry name" value="BSD"/>
    <property type="match status" value="1"/>
</dbReference>
<dbReference type="Pfam" id="PF03909">
    <property type="entry name" value="BSD"/>
    <property type="match status" value="1"/>
</dbReference>
<evidence type="ECO:0000313" key="4">
    <source>
        <dbReference type="Proteomes" id="UP001054889"/>
    </source>
</evidence>
<evidence type="ECO:0000259" key="2">
    <source>
        <dbReference type="PROSITE" id="PS50858"/>
    </source>
</evidence>
<organism evidence="3 4">
    <name type="scientific">Eleusine coracana subsp. coracana</name>
    <dbReference type="NCBI Taxonomy" id="191504"/>
    <lineage>
        <taxon>Eukaryota</taxon>
        <taxon>Viridiplantae</taxon>
        <taxon>Streptophyta</taxon>
        <taxon>Embryophyta</taxon>
        <taxon>Tracheophyta</taxon>
        <taxon>Spermatophyta</taxon>
        <taxon>Magnoliopsida</taxon>
        <taxon>Liliopsida</taxon>
        <taxon>Poales</taxon>
        <taxon>Poaceae</taxon>
        <taxon>PACMAD clade</taxon>
        <taxon>Chloridoideae</taxon>
        <taxon>Cynodonteae</taxon>
        <taxon>Eleusininae</taxon>
        <taxon>Eleusine</taxon>
    </lineage>
</organism>
<sequence>MATTLTPMQRYATGALLELTLRQTQIHQCAHLGDGGGSEPDDKERASSDAASDTDLWMPDSCGLLRPVFRPCTSSVAPELADLRIELCPIHMREGCFWMIYFVLMDPRLTKEDAEILSTLQPASVVVKASVIPKTITGFDKEPKDPKARNDVDKYLAGLKKRLASTSKLVIEEQDPRDKVSYDDHILDTPVDDVDYPTFKLGKPLISNNMYKNLPWEMQKLHDWYMMASKEETMTIGKEGKSSIVPRHTILDINWMHAHYTWHRNQDGNVVTADSVWFTNKYWHPMEDFVAHRR</sequence>
<dbReference type="InterPro" id="IPR035925">
    <property type="entry name" value="BSD_dom_sf"/>
</dbReference>
<keyword evidence="4" id="KW-1185">Reference proteome</keyword>
<reference evidence="3" key="2">
    <citation type="submission" date="2021-12" db="EMBL/GenBank/DDBJ databases">
        <title>Resequencing data analysis of finger millet.</title>
        <authorList>
            <person name="Hatakeyama M."/>
            <person name="Aluri S."/>
            <person name="Balachadran M.T."/>
            <person name="Sivarajan S.R."/>
            <person name="Poveda L."/>
            <person name="Shimizu-Inatsugi R."/>
            <person name="Schlapbach R."/>
            <person name="Sreeman S.M."/>
            <person name="Shimizu K.K."/>
        </authorList>
    </citation>
    <scope>NUCLEOTIDE SEQUENCE</scope>
</reference>
<evidence type="ECO:0000313" key="3">
    <source>
        <dbReference type="EMBL" id="GJN17510.1"/>
    </source>
</evidence>
<dbReference type="SUPFAM" id="SSF140383">
    <property type="entry name" value="BSD domain-like"/>
    <property type="match status" value="1"/>
</dbReference>
<proteinExistence type="predicted"/>
<name>A0AAV5E4G9_ELECO</name>
<evidence type="ECO:0000256" key="1">
    <source>
        <dbReference type="SAM" id="MobiDB-lite"/>
    </source>
</evidence>
<dbReference type="PANTHER" id="PTHR31923">
    <property type="entry name" value="BSD DOMAIN-CONTAINING PROTEIN"/>
    <property type="match status" value="1"/>
</dbReference>
<feature type="domain" description="BSD" evidence="2">
    <location>
        <begin position="78"/>
        <end position="109"/>
    </location>
</feature>